<feature type="compositionally biased region" description="Basic residues" evidence="4">
    <location>
        <begin position="23"/>
        <end position="41"/>
    </location>
</feature>
<feature type="compositionally biased region" description="Basic and acidic residues" evidence="4">
    <location>
        <begin position="705"/>
        <end position="729"/>
    </location>
</feature>
<name>A0A4U0UCT9_9PEZI</name>
<feature type="compositionally biased region" description="Basic and acidic residues" evidence="4">
    <location>
        <begin position="8"/>
        <end position="22"/>
    </location>
</feature>
<evidence type="ECO:0000313" key="5">
    <source>
        <dbReference type="EMBL" id="TKA33290.1"/>
    </source>
</evidence>
<feature type="compositionally biased region" description="Acidic residues" evidence="4">
    <location>
        <begin position="736"/>
        <end position="750"/>
    </location>
</feature>
<feature type="compositionally biased region" description="Basic and acidic residues" evidence="4">
    <location>
        <begin position="136"/>
        <end position="157"/>
    </location>
</feature>
<sequence>MGQSKSQKKFERNHLKDTIERRKGLKKTKQKQQLKAKKRSRRAEEEGHEPGEEDAKSGPNGRSPKAGDEQFKNMSVDEFFQGGFEVPEMPERGAKGGKRKRVEAQDEASESDESLAEEPVGGSEEDDSESDDEDAEDHKAQLARLAEKDPDFHKYLQENEPELLGGELADIGDISEDDQEEPKRKKQKKGQATTDDSDEDAAGGGKNELDRATVRKWQKALTEEHSMRAAREVVLAFRSAAHISEDEEGKEFKYSISDPEVYHLLLTTALKHVPDVFQHHMPVQESKIGKLHVPTESKKFKTLAPVLKSHVTSIIHLLDNLSDAATIRLTLGSTLPLLPYLLSFKKLIRDTSRAAANVWSTSSTTEATRIAAFLVLRRLVVIGDAGIRENALKATYQALIKGSRSTTIHTLPGINLMKTSAAELWGLASTDVAYTTAFTFIRQLAVHLRSAITHNATEGYKQVYNWQYTHSLDFWARVLASHAFPPTSPLRPLIYPLVQTTLGALRLLPTPTYFPLRFHLLRSLLALGSATKTYIPLAPSLTDILASPELRKPPKPSTLKPLDFRTALRTSKAYLRTRVYQDAIGDQVTELLSEFFLPWAKSLAFPELALPVLIYLKRWLKTANSRTPGVGNKNGKLNASIALIVQKLEANSTFIESKRGQVDFAPCDRKGVEGFLKDMEMVKLPLGAFVMGQRKVKEERAKVLEAGRREEEGRKEEGRRMVKEERAKGGEGGSFSEEEGEGSESEEEGSEGIVLGESEESE</sequence>
<dbReference type="PANTHER" id="PTHR12687:SF4">
    <property type="entry name" value="NUCLEOLAR COMPLEX PROTEIN 2 HOMOLOG"/>
    <property type="match status" value="1"/>
</dbReference>
<keyword evidence="3" id="KW-0539">Nucleus</keyword>
<feature type="region of interest" description="Disordered" evidence="4">
    <location>
        <begin position="705"/>
        <end position="762"/>
    </location>
</feature>
<dbReference type="GO" id="GO:0042273">
    <property type="term" value="P:ribosomal large subunit biogenesis"/>
    <property type="evidence" value="ECO:0007669"/>
    <property type="project" value="TreeGrafter"/>
</dbReference>
<evidence type="ECO:0008006" key="7">
    <source>
        <dbReference type="Google" id="ProtNLM"/>
    </source>
</evidence>
<evidence type="ECO:0000256" key="3">
    <source>
        <dbReference type="ARBA" id="ARBA00023242"/>
    </source>
</evidence>
<gene>
    <name evidence="5" type="ORF">B0A50_00843</name>
</gene>
<comment type="subcellular location">
    <subcellularLocation>
        <location evidence="1">Nucleus</location>
    </subcellularLocation>
</comment>
<protein>
    <recommendedName>
        <fullName evidence="7">Nucleolar complex protein 2</fullName>
    </recommendedName>
</protein>
<comment type="similarity">
    <text evidence="2">Belongs to the NOC2 family.</text>
</comment>
<feature type="compositionally biased region" description="Basic and acidic residues" evidence="4">
    <location>
        <begin position="42"/>
        <end position="56"/>
    </location>
</feature>
<evidence type="ECO:0000256" key="2">
    <source>
        <dbReference type="ARBA" id="ARBA00005907"/>
    </source>
</evidence>
<dbReference type="Pfam" id="PF03715">
    <property type="entry name" value="Noc2"/>
    <property type="match status" value="1"/>
</dbReference>
<dbReference type="EMBL" id="NAJL01000003">
    <property type="protein sequence ID" value="TKA33290.1"/>
    <property type="molecule type" value="Genomic_DNA"/>
</dbReference>
<dbReference type="GO" id="GO:0030690">
    <property type="term" value="C:Noc1p-Noc2p complex"/>
    <property type="evidence" value="ECO:0007669"/>
    <property type="project" value="TreeGrafter"/>
</dbReference>
<evidence type="ECO:0000256" key="4">
    <source>
        <dbReference type="SAM" id="MobiDB-lite"/>
    </source>
</evidence>
<organism evidence="5 6">
    <name type="scientific">Salinomyces thailandicus</name>
    <dbReference type="NCBI Taxonomy" id="706561"/>
    <lineage>
        <taxon>Eukaryota</taxon>
        <taxon>Fungi</taxon>
        <taxon>Dikarya</taxon>
        <taxon>Ascomycota</taxon>
        <taxon>Pezizomycotina</taxon>
        <taxon>Dothideomycetes</taxon>
        <taxon>Dothideomycetidae</taxon>
        <taxon>Mycosphaerellales</taxon>
        <taxon>Teratosphaeriaceae</taxon>
        <taxon>Salinomyces</taxon>
    </lineage>
</organism>
<dbReference type="InterPro" id="IPR005343">
    <property type="entry name" value="Noc2"/>
</dbReference>
<dbReference type="GO" id="GO:0005730">
    <property type="term" value="C:nucleolus"/>
    <property type="evidence" value="ECO:0007669"/>
    <property type="project" value="TreeGrafter"/>
</dbReference>
<feature type="compositionally biased region" description="Acidic residues" evidence="4">
    <location>
        <begin position="105"/>
        <end position="116"/>
    </location>
</feature>
<proteinExistence type="inferred from homology"/>
<feature type="compositionally biased region" description="Acidic residues" evidence="4">
    <location>
        <begin position="123"/>
        <end position="135"/>
    </location>
</feature>
<dbReference type="AlphaFoldDB" id="A0A4U0UCT9"/>
<comment type="caution">
    <text evidence="5">The sequence shown here is derived from an EMBL/GenBank/DDBJ whole genome shotgun (WGS) entry which is preliminary data.</text>
</comment>
<feature type="region of interest" description="Disordered" evidence="4">
    <location>
        <begin position="1"/>
        <end position="211"/>
    </location>
</feature>
<keyword evidence="6" id="KW-1185">Reference proteome</keyword>
<dbReference type="Proteomes" id="UP000308549">
    <property type="component" value="Unassembled WGS sequence"/>
</dbReference>
<evidence type="ECO:0000256" key="1">
    <source>
        <dbReference type="ARBA" id="ARBA00004123"/>
    </source>
</evidence>
<dbReference type="GO" id="GO:0005654">
    <property type="term" value="C:nucleoplasm"/>
    <property type="evidence" value="ECO:0007669"/>
    <property type="project" value="TreeGrafter"/>
</dbReference>
<accession>A0A4U0UCT9</accession>
<evidence type="ECO:0000313" key="6">
    <source>
        <dbReference type="Proteomes" id="UP000308549"/>
    </source>
</evidence>
<dbReference type="GO" id="GO:0030691">
    <property type="term" value="C:Noc2p-Noc3p complex"/>
    <property type="evidence" value="ECO:0007669"/>
    <property type="project" value="TreeGrafter"/>
</dbReference>
<dbReference type="PANTHER" id="PTHR12687">
    <property type="entry name" value="NUCLEOLAR COMPLEX 2 AND RAD4-RELATED"/>
    <property type="match status" value="1"/>
</dbReference>
<dbReference type="OrthoDB" id="10266662at2759"/>
<reference evidence="5 6" key="1">
    <citation type="submission" date="2017-03" db="EMBL/GenBank/DDBJ databases">
        <title>Genomes of endolithic fungi from Antarctica.</title>
        <authorList>
            <person name="Coleine C."/>
            <person name="Masonjones S."/>
            <person name="Stajich J.E."/>
        </authorList>
    </citation>
    <scope>NUCLEOTIDE SEQUENCE [LARGE SCALE GENOMIC DNA]</scope>
    <source>
        <strain evidence="5 6">CCFEE 6315</strain>
    </source>
</reference>